<dbReference type="Proteomes" id="UP001198242">
    <property type="component" value="Unassembled WGS sequence"/>
</dbReference>
<dbReference type="RefSeq" id="WP_147514701.1">
    <property type="nucleotide sequence ID" value="NZ_JAJEQM010000012.1"/>
</dbReference>
<dbReference type="AlphaFoldDB" id="A0AAE3E0G5"/>
<evidence type="ECO:0008006" key="4">
    <source>
        <dbReference type="Google" id="ProtNLM"/>
    </source>
</evidence>
<evidence type="ECO:0000313" key="2">
    <source>
        <dbReference type="EMBL" id="MCC2211020.1"/>
    </source>
</evidence>
<protein>
    <recommendedName>
        <fullName evidence="4">Ribbon-helix-helix protein CopG domain-containing protein</fullName>
    </recommendedName>
</protein>
<comment type="caution">
    <text evidence="2">The sequence shown here is derived from an EMBL/GenBank/DDBJ whole genome shotgun (WGS) entry which is preliminary data.</text>
</comment>
<name>A0AAE3E0G5_9FIRM</name>
<evidence type="ECO:0000256" key="1">
    <source>
        <dbReference type="SAM" id="MobiDB-lite"/>
    </source>
</evidence>
<sequence>MRKFEPIKPEKEVISLRLDTRMLQEINDWAMEIDISRNEFINQCIDFALKNIDTELIEQVERRHNGRGGMSRRLRTGFEDDEKEKDEE</sequence>
<dbReference type="EMBL" id="JAJEQM010000012">
    <property type="protein sequence ID" value="MCC2211020.1"/>
    <property type="molecule type" value="Genomic_DNA"/>
</dbReference>
<reference evidence="2 3" key="1">
    <citation type="submission" date="2021-10" db="EMBL/GenBank/DDBJ databases">
        <title>Anaerobic single-cell dispensing facilitates the cultivation of human gut bacteria.</title>
        <authorList>
            <person name="Afrizal A."/>
        </authorList>
    </citation>
    <scope>NUCLEOTIDE SEQUENCE [LARGE SCALE GENOMIC DNA]</scope>
    <source>
        <strain evidence="2 3">CLA-AA-H232</strain>
    </source>
</reference>
<gene>
    <name evidence="2" type="ORF">LKE05_09495</name>
</gene>
<feature type="region of interest" description="Disordered" evidence="1">
    <location>
        <begin position="63"/>
        <end position="88"/>
    </location>
</feature>
<accession>A0AAE3E0G5</accession>
<keyword evidence="3" id="KW-1185">Reference proteome</keyword>
<feature type="compositionally biased region" description="Acidic residues" evidence="1">
    <location>
        <begin position="79"/>
        <end position="88"/>
    </location>
</feature>
<organism evidence="2 3">
    <name type="scientific">Hominilimicola fabiformis</name>
    <dbReference type="NCBI Taxonomy" id="2885356"/>
    <lineage>
        <taxon>Bacteria</taxon>
        <taxon>Bacillati</taxon>
        <taxon>Bacillota</taxon>
        <taxon>Clostridia</taxon>
        <taxon>Eubacteriales</taxon>
        <taxon>Oscillospiraceae</taxon>
        <taxon>Hominilimicola</taxon>
    </lineage>
</organism>
<proteinExistence type="predicted"/>
<evidence type="ECO:0000313" key="3">
    <source>
        <dbReference type="Proteomes" id="UP001198242"/>
    </source>
</evidence>
<feature type="compositionally biased region" description="Basic residues" evidence="1">
    <location>
        <begin position="64"/>
        <end position="75"/>
    </location>
</feature>